<proteinExistence type="predicted"/>
<dbReference type="Proteomes" id="UP000613740">
    <property type="component" value="Unassembled WGS sequence"/>
</dbReference>
<gene>
    <name evidence="2" type="ORF">HYH02_002684</name>
</gene>
<evidence type="ECO:0000259" key="1">
    <source>
        <dbReference type="PROSITE" id="PS51462"/>
    </source>
</evidence>
<evidence type="ECO:0000313" key="3">
    <source>
        <dbReference type="Proteomes" id="UP000613740"/>
    </source>
</evidence>
<dbReference type="CDD" id="cd04692">
    <property type="entry name" value="NUDIX_Hydrolase"/>
    <property type="match status" value="1"/>
</dbReference>
<dbReference type="InterPro" id="IPR015797">
    <property type="entry name" value="NUDIX_hydrolase-like_dom_sf"/>
</dbReference>
<feature type="domain" description="Nudix hydrolase" evidence="1">
    <location>
        <begin position="46"/>
        <end position="188"/>
    </location>
</feature>
<reference evidence="2" key="1">
    <citation type="journal article" date="2020" name="bioRxiv">
        <title>Comparative genomics of Chlamydomonas.</title>
        <authorList>
            <person name="Craig R.J."/>
            <person name="Hasan A.R."/>
            <person name="Ness R.W."/>
            <person name="Keightley P.D."/>
        </authorList>
    </citation>
    <scope>NUCLEOTIDE SEQUENCE</scope>
    <source>
        <strain evidence="2">CCAP 11/173</strain>
    </source>
</reference>
<keyword evidence="3" id="KW-1185">Reference proteome</keyword>
<dbReference type="GO" id="GO:0004452">
    <property type="term" value="F:isopentenyl-diphosphate delta-isomerase activity"/>
    <property type="evidence" value="ECO:0007669"/>
    <property type="project" value="TreeGrafter"/>
</dbReference>
<accession>A0A835WRT4</accession>
<dbReference type="GO" id="GO:0005737">
    <property type="term" value="C:cytoplasm"/>
    <property type="evidence" value="ECO:0007669"/>
    <property type="project" value="TreeGrafter"/>
</dbReference>
<dbReference type="Pfam" id="PF00293">
    <property type="entry name" value="NUDIX"/>
    <property type="match status" value="1"/>
</dbReference>
<sequence length="211" mass="23028">MAQAAALLSRDAGVTAESEGEVFDTYAEDGTPLGRELRAVCHAQGIWHRAVYAFLFNSAGQLLIQRRSLNKKVAPGQWDLSVAEHLSPGESYADGVARGLEEELGVALTQEQRAALQGPITPRHQRRLLIPDKGIKDFEFIEVYRLDGYDGPISFNQQEVVECRWASLAQVRADMAARPQDFTVWFREELAGLDFFGAAAAAAPAAAAQGL</sequence>
<dbReference type="Gene3D" id="3.90.79.10">
    <property type="entry name" value="Nucleoside Triphosphate Pyrophosphohydrolase"/>
    <property type="match status" value="1"/>
</dbReference>
<dbReference type="SUPFAM" id="SSF55811">
    <property type="entry name" value="Nudix"/>
    <property type="match status" value="1"/>
</dbReference>
<dbReference type="PANTHER" id="PTHR10885:SF20">
    <property type="entry name" value="NUDIX HYDROLASE DOMAIN-CONTAINING PROTEIN"/>
    <property type="match status" value="1"/>
</dbReference>
<organism evidence="2 3">
    <name type="scientific">Chlamydomonas schloesseri</name>
    <dbReference type="NCBI Taxonomy" id="2026947"/>
    <lineage>
        <taxon>Eukaryota</taxon>
        <taxon>Viridiplantae</taxon>
        <taxon>Chlorophyta</taxon>
        <taxon>core chlorophytes</taxon>
        <taxon>Chlorophyceae</taxon>
        <taxon>CS clade</taxon>
        <taxon>Chlamydomonadales</taxon>
        <taxon>Chlamydomonadaceae</taxon>
        <taxon>Chlamydomonas</taxon>
    </lineage>
</organism>
<name>A0A835WRT4_9CHLO</name>
<dbReference type="OrthoDB" id="510307at2759"/>
<evidence type="ECO:0000313" key="2">
    <source>
        <dbReference type="EMBL" id="KAG2452441.1"/>
    </source>
</evidence>
<dbReference type="PANTHER" id="PTHR10885">
    <property type="entry name" value="ISOPENTENYL-DIPHOSPHATE DELTA-ISOMERASE"/>
    <property type="match status" value="1"/>
</dbReference>
<dbReference type="InterPro" id="IPR000086">
    <property type="entry name" value="NUDIX_hydrolase_dom"/>
</dbReference>
<dbReference type="EMBL" id="JAEHOD010000005">
    <property type="protein sequence ID" value="KAG2452441.1"/>
    <property type="molecule type" value="Genomic_DNA"/>
</dbReference>
<dbReference type="AlphaFoldDB" id="A0A835WRT4"/>
<dbReference type="PROSITE" id="PS51462">
    <property type="entry name" value="NUDIX"/>
    <property type="match status" value="1"/>
</dbReference>
<dbReference type="GO" id="GO:0009240">
    <property type="term" value="P:isopentenyl diphosphate biosynthetic process"/>
    <property type="evidence" value="ECO:0007669"/>
    <property type="project" value="TreeGrafter"/>
</dbReference>
<protein>
    <recommendedName>
        <fullName evidence="1">Nudix hydrolase domain-containing protein</fullName>
    </recommendedName>
</protein>
<comment type="caution">
    <text evidence="2">The sequence shown here is derived from an EMBL/GenBank/DDBJ whole genome shotgun (WGS) entry which is preliminary data.</text>
</comment>